<sequence length="692" mass="75379">MITYTTDNTNCATVDKKGIVTALKPGIINLTATASLTKAGASSSLVKDTVKIQILEKSAGVKSAVLSDTTTLTITFNSAIDESTVLDGDELNDDNVSLKAMTDKDGEMADKLGDLTGKLSSDGKTLTITSENAFNGIYGLHLSDSIKTAGGTALTEYYKELELHDTKAPYFKDYDVDDTGLIVTLTFSEAMDFSKMAVSKVSLVKSSQTAETATLSLLKTKTNYVKSEDNKSLTIDLTGIDEDDQNKTFAVVFSGLKDKAGNYPKSSIITAYVATDTTEKSQAKLKTLTRTGYYTLTATFSRSIKTPGEIVLSNGKTIEGEVDKDDRTIVNFTLDSTSARLTGSQKVSIGYWDSYNVKDSDDSADDYTKKTVNFSVDTDGPELKTYKLTKEEDTKEDDEIKYILTLTYDKTVILTDDSGDFTSRLDTVDDDIYPQKKLSYTATVKDKVVTLELDEDQFNENGTYTITIPVGFVKDKFNNESEKKQITIKRSGSDGTELPAPESIEQSSDDPNVILVNFENKVDKATAEDEDNYSILGVKISKAELVENTSNGATVELTLKEGAIEVSATYAVTIKGIKGYNDSYTAMEEYETTVLLNENEGPSITKVAFEYPDTIVITFNEDIKGTASFSVTQGGNEFAEDFEIDDDTVTITLSDDPEMGKSLKITPTSANNITDEDGNKAVISTKYVTPKK</sequence>
<dbReference type="InterPro" id="IPR014755">
    <property type="entry name" value="Cu-Rt/internalin_Ig-like"/>
</dbReference>
<dbReference type="SUPFAM" id="SSF49373">
    <property type="entry name" value="Invasin/intimin cell-adhesion fragments"/>
    <property type="match status" value="1"/>
</dbReference>
<dbReference type="Gene3D" id="2.60.40.1220">
    <property type="match status" value="3"/>
</dbReference>
<keyword evidence="1" id="KW-0732">Signal</keyword>
<dbReference type="RefSeq" id="WP_161837988.1">
    <property type="nucleotide sequence ID" value="NZ_CP048000.1"/>
</dbReference>
<evidence type="ECO:0008006" key="5">
    <source>
        <dbReference type="Google" id="ProtNLM"/>
    </source>
</evidence>
<evidence type="ECO:0000256" key="1">
    <source>
        <dbReference type="ARBA" id="ARBA00022729"/>
    </source>
</evidence>
<name>A0A6P1TMK7_9FIRM</name>
<dbReference type="EMBL" id="CP048000">
    <property type="protein sequence ID" value="QHQ61161.1"/>
    <property type="molecule type" value="Genomic_DNA"/>
</dbReference>
<dbReference type="AlphaFoldDB" id="A0A6P1TMK7"/>
<dbReference type="InterPro" id="IPR008964">
    <property type="entry name" value="Invasin/intimin_cell_adhesion"/>
</dbReference>
<dbReference type="Gene3D" id="2.60.40.1080">
    <property type="match status" value="1"/>
</dbReference>
<organism evidence="3 4">
    <name type="scientific">Anaerocolumna sedimenticola</name>
    <dbReference type="NCBI Taxonomy" id="2696063"/>
    <lineage>
        <taxon>Bacteria</taxon>
        <taxon>Bacillati</taxon>
        <taxon>Bacillota</taxon>
        <taxon>Clostridia</taxon>
        <taxon>Lachnospirales</taxon>
        <taxon>Lachnospiraceae</taxon>
        <taxon>Anaerocolumna</taxon>
    </lineage>
</organism>
<feature type="region of interest" description="Disordered" evidence="2">
    <location>
        <begin position="487"/>
        <end position="509"/>
    </location>
</feature>
<gene>
    <name evidence="3" type="ORF">Ana3638_10580</name>
</gene>
<proteinExistence type="predicted"/>
<evidence type="ECO:0000313" key="4">
    <source>
        <dbReference type="Proteomes" id="UP000464314"/>
    </source>
</evidence>
<accession>A0A6P1TMK7</accession>
<dbReference type="Proteomes" id="UP000464314">
    <property type="component" value="Chromosome"/>
</dbReference>
<dbReference type="KEGG" id="anr:Ana3638_10580"/>
<keyword evidence="4" id="KW-1185">Reference proteome</keyword>
<evidence type="ECO:0000313" key="3">
    <source>
        <dbReference type="EMBL" id="QHQ61161.1"/>
    </source>
</evidence>
<evidence type="ECO:0000256" key="2">
    <source>
        <dbReference type="SAM" id="MobiDB-lite"/>
    </source>
</evidence>
<reference evidence="3 4" key="1">
    <citation type="submission" date="2020-01" db="EMBL/GenBank/DDBJ databases">
        <title>Genome analysis of Anaerocolumna sp. CBA3638.</title>
        <authorList>
            <person name="Kim J."/>
            <person name="Roh S.W."/>
        </authorList>
    </citation>
    <scope>NUCLEOTIDE SEQUENCE [LARGE SCALE GENOMIC DNA]</scope>
    <source>
        <strain evidence="3 4">CBA3638</strain>
    </source>
</reference>
<protein>
    <recommendedName>
        <fullName evidence="5">BIG2 domain-containing protein</fullName>
    </recommendedName>
</protein>